<dbReference type="PANTHER" id="PTHR43319:SF3">
    <property type="entry name" value="BETA-LACTAMASE-RELATED DOMAIN-CONTAINING PROTEIN"/>
    <property type="match status" value="1"/>
</dbReference>
<dbReference type="SUPFAM" id="SSF56601">
    <property type="entry name" value="beta-lactamase/transpeptidase-like"/>
    <property type="match status" value="1"/>
</dbReference>
<evidence type="ECO:0000259" key="1">
    <source>
        <dbReference type="Pfam" id="PF00144"/>
    </source>
</evidence>
<organism evidence="2 3">
    <name type="scientific">Adineta ricciae</name>
    <name type="common">Rotifer</name>
    <dbReference type="NCBI Taxonomy" id="249248"/>
    <lineage>
        <taxon>Eukaryota</taxon>
        <taxon>Metazoa</taxon>
        <taxon>Spiralia</taxon>
        <taxon>Gnathifera</taxon>
        <taxon>Rotifera</taxon>
        <taxon>Eurotatoria</taxon>
        <taxon>Bdelloidea</taxon>
        <taxon>Adinetida</taxon>
        <taxon>Adinetidae</taxon>
        <taxon>Adineta</taxon>
    </lineage>
</organism>
<dbReference type="AlphaFoldDB" id="A0A815P5Y5"/>
<evidence type="ECO:0000313" key="3">
    <source>
        <dbReference type="Proteomes" id="UP000663852"/>
    </source>
</evidence>
<evidence type="ECO:0000313" key="2">
    <source>
        <dbReference type="EMBL" id="CAF1444649.1"/>
    </source>
</evidence>
<protein>
    <recommendedName>
        <fullName evidence="1">Beta-lactamase-related domain-containing protein</fullName>
    </recommendedName>
</protein>
<dbReference type="PANTHER" id="PTHR43319">
    <property type="entry name" value="BETA-LACTAMASE-RELATED"/>
    <property type="match status" value="1"/>
</dbReference>
<dbReference type="InterPro" id="IPR052907">
    <property type="entry name" value="Beta-lactamase/esterase"/>
</dbReference>
<feature type="domain" description="Beta-lactamase-related" evidence="1">
    <location>
        <begin position="41"/>
        <end position="366"/>
    </location>
</feature>
<gene>
    <name evidence="2" type="ORF">EDS130_LOCUS39115</name>
</gene>
<dbReference type="Pfam" id="PF00144">
    <property type="entry name" value="Beta-lactamase"/>
    <property type="match status" value="1"/>
</dbReference>
<dbReference type="OrthoDB" id="5946976at2759"/>
<proteinExistence type="predicted"/>
<dbReference type="Proteomes" id="UP000663852">
    <property type="component" value="Unassembled WGS sequence"/>
</dbReference>
<dbReference type="Gene3D" id="3.40.710.10">
    <property type="entry name" value="DD-peptidase/beta-lactamase superfamily"/>
    <property type="match status" value="1"/>
</dbReference>
<reference evidence="2" key="1">
    <citation type="submission" date="2021-02" db="EMBL/GenBank/DDBJ databases">
        <authorList>
            <person name="Nowell W R."/>
        </authorList>
    </citation>
    <scope>NUCLEOTIDE SEQUENCE</scope>
</reference>
<dbReference type="InterPro" id="IPR012338">
    <property type="entry name" value="Beta-lactam/transpept-like"/>
</dbReference>
<comment type="caution">
    <text evidence="2">The sequence shown here is derived from an EMBL/GenBank/DDBJ whole genome shotgun (WGS) entry which is preliminary data.</text>
</comment>
<dbReference type="InterPro" id="IPR001466">
    <property type="entry name" value="Beta-lactam-related"/>
</dbReference>
<dbReference type="EMBL" id="CAJNOJ010000427">
    <property type="protein sequence ID" value="CAF1444649.1"/>
    <property type="molecule type" value="Genomic_DNA"/>
</dbReference>
<name>A0A815P5Y5_ADIRI</name>
<accession>A0A815P5Y5</accession>
<sequence length="388" mass="43185">MYFLLLTFPLFVISYKLIDHNIQGEIAPGWEFVSDLFRDNFIKDRDLGASVAIYHQGKPVVSLTGGWFDESKTKPYDSAALQIVFSTSKGIVAAAVALAVQRGLLDYSALVTDYWPEYGQNGKENTTVSDILSHRAGVPDVSASYEDYLDWTKMIHKLEQQSPAWLPGTAHNYHPLTYGWLAGELIRRVDRKRRSLGEFVHDEISSPSNFEFYIGLPSTQEHRVSPLEFNQITKDFQNASLDESISFFNDARLHQAEVPAANGITNAWSVARFYALLIGDVDDGKYQRIINEDILKVATKSNTPYVELDSVSQSSISFGMGFMNFDRILPRLGSGSFGHFGAGGSIGLAAPAYNLSFAYVMNRLDATVAGLNNRIEPILTKVAEELNQ</sequence>